<dbReference type="AlphaFoldDB" id="A0A1D6I4H4"/>
<organism evidence="1">
    <name type="scientific">Zea mays</name>
    <name type="common">Maize</name>
    <dbReference type="NCBI Taxonomy" id="4577"/>
    <lineage>
        <taxon>Eukaryota</taxon>
        <taxon>Viridiplantae</taxon>
        <taxon>Streptophyta</taxon>
        <taxon>Embryophyta</taxon>
        <taxon>Tracheophyta</taxon>
        <taxon>Spermatophyta</taxon>
        <taxon>Magnoliopsida</taxon>
        <taxon>Liliopsida</taxon>
        <taxon>Poales</taxon>
        <taxon>Poaceae</taxon>
        <taxon>PACMAD clade</taxon>
        <taxon>Panicoideae</taxon>
        <taxon>Andropogonodae</taxon>
        <taxon>Andropogoneae</taxon>
        <taxon>Tripsacinae</taxon>
        <taxon>Zea</taxon>
    </lineage>
</organism>
<reference evidence="1" key="1">
    <citation type="submission" date="2015-12" db="EMBL/GenBank/DDBJ databases">
        <title>Update maize B73 reference genome by single molecule sequencing technologies.</title>
        <authorList>
            <consortium name="Maize Genome Sequencing Project"/>
            <person name="Ware D."/>
        </authorList>
    </citation>
    <scope>NUCLEOTIDE SEQUENCE [LARGE SCALE GENOMIC DNA]</scope>
    <source>
        <tissue evidence="1">Seedling</tissue>
    </source>
</reference>
<proteinExistence type="predicted"/>
<gene>
    <name evidence="1" type="ORF">ZEAMMB73_Zm00001d020512</name>
</gene>
<dbReference type="EMBL" id="CM007650">
    <property type="protein sequence ID" value="ONM55041.1"/>
    <property type="molecule type" value="Genomic_DNA"/>
</dbReference>
<evidence type="ECO:0000313" key="1">
    <source>
        <dbReference type="EMBL" id="ONM55041.1"/>
    </source>
</evidence>
<protein>
    <submittedName>
        <fullName evidence="1">BTB/POZ domain-containing protein NPY1</fullName>
    </submittedName>
</protein>
<accession>A0A1D6I4H4</accession>
<name>A0A1D6I4H4_MAIZE</name>
<sequence length="71" mass="7807">MKFMKLGSKPDAFQSDGAASSCRVLLSLLGLLPCARTMHRYCSLDIGGVGWRQKKSSFFFSSPHLVRSIPS</sequence>